<dbReference type="OrthoDB" id="2266637at2759"/>
<accession>A0A9N9JL43</accession>
<sequence length="44" mass="5106">FSTIKSWIQKNRDFMNTATDPFHALMIACAQITPDMATNFFHRS</sequence>
<evidence type="ECO:0000313" key="2">
    <source>
        <dbReference type="Proteomes" id="UP000789396"/>
    </source>
</evidence>
<organism evidence="1 2">
    <name type="scientific">Racocetra fulgida</name>
    <dbReference type="NCBI Taxonomy" id="60492"/>
    <lineage>
        <taxon>Eukaryota</taxon>
        <taxon>Fungi</taxon>
        <taxon>Fungi incertae sedis</taxon>
        <taxon>Mucoromycota</taxon>
        <taxon>Glomeromycotina</taxon>
        <taxon>Glomeromycetes</taxon>
        <taxon>Diversisporales</taxon>
        <taxon>Gigasporaceae</taxon>
        <taxon>Racocetra</taxon>
    </lineage>
</organism>
<evidence type="ECO:0000313" key="1">
    <source>
        <dbReference type="EMBL" id="CAG8787446.1"/>
    </source>
</evidence>
<gene>
    <name evidence="1" type="ORF">RFULGI_LOCUS16390</name>
</gene>
<protein>
    <submittedName>
        <fullName evidence="1">19874_t:CDS:1</fullName>
    </submittedName>
</protein>
<comment type="caution">
    <text evidence="1">The sequence shown here is derived from an EMBL/GenBank/DDBJ whole genome shotgun (WGS) entry which is preliminary data.</text>
</comment>
<reference evidence="1" key="1">
    <citation type="submission" date="2021-06" db="EMBL/GenBank/DDBJ databases">
        <authorList>
            <person name="Kallberg Y."/>
            <person name="Tangrot J."/>
            <person name="Rosling A."/>
        </authorList>
    </citation>
    <scope>NUCLEOTIDE SEQUENCE</scope>
    <source>
        <strain evidence="1">IN212</strain>
    </source>
</reference>
<proteinExistence type="predicted"/>
<dbReference type="AlphaFoldDB" id="A0A9N9JL43"/>
<feature type="non-terminal residue" evidence="1">
    <location>
        <position position="44"/>
    </location>
</feature>
<dbReference type="EMBL" id="CAJVPZ010057933">
    <property type="protein sequence ID" value="CAG8787446.1"/>
    <property type="molecule type" value="Genomic_DNA"/>
</dbReference>
<feature type="non-terminal residue" evidence="1">
    <location>
        <position position="1"/>
    </location>
</feature>
<name>A0A9N9JL43_9GLOM</name>
<dbReference type="Proteomes" id="UP000789396">
    <property type="component" value="Unassembled WGS sequence"/>
</dbReference>
<keyword evidence="2" id="KW-1185">Reference proteome</keyword>